<evidence type="ECO:0000313" key="1">
    <source>
        <dbReference type="EMBL" id="KAL3653654.1"/>
    </source>
</evidence>
<proteinExistence type="predicted"/>
<name>A0ABD3EHB7_9LAMI</name>
<keyword evidence="2" id="KW-1185">Reference proteome</keyword>
<protein>
    <submittedName>
        <fullName evidence="1">Uncharacterized protein</fullName>
    </submittedName>
</protein>
<dbReference type="EMBL" id="JAVIJP010000005">
    <property type="protein sequence ID" value="KAL3653654.1"/>
    <property type="molecule type" value="Genomic_DNA"/>
</dbReference>
<dbReference type="Proteomes" id="UP001632038">
    <property type="component" value="Unassembled WGS sequence"/>
</dbReference>
<evidence type="ECO:0000313" key="2">
    <source>
        <dbReference type="Proteomes" id="UP001632038"/>
    </source>
</evidence>
<accession>A0ABD3EHB7</accession>
<organism evidence="1 2">
    <name type="scientific">Castilleja foliolosa</name>
    <dbReference type="NCBI Taxonomy" id="1961234"/>
    <lineage>
        <taxon>Eukaryota</taxon>
        <taxon>Viridiplantae</taxon>
        <taxon>Streptophyta</taxon>
        <taxon>Embryophyta</taxon>
        <taxon>Tracheophyta</taxon>
        <taxon>Spermatophyta</taxon>
        <taxon>Magnoliopsida</taxon>
        <taxon>eudicotyledons</taxon>
        <taxon>Gunneridae</taxon>
        <taxon>Pentapetalae</taxon>
        <taxon>asterids</taxon>
        <taxon>lamiids</taxon>
        <taxon>Lamiales</taxon>
        <taxon>Orobanchaceae</taxon>
        <taxon>Pedicularideae</taxon>
        <taxon>Castillejinae</taxon>
        <taxon>Castilleja</taxon>
    </lineage>
</organism>
<dbReference type="AlphaFoldDB" id="A0ABD3EHB7"/>
<reference evidence="2" key="1">
    <citation type="journal article" date="2024" name="IScience">
        <title>Strigolactones Initiate the Formation of Haustorium-like Structures in Castilleja.</title>
        <authorList>
            <person name="Buerger M."/>
            <person name="Peterson D."/>
            <person name="Chory J."/>
        </authorList>
    </citation>
    <scope>NUCLEOTIDE SEQUENCE [LARGE SCALE GENOMIC DNA]</scope>
</reference>
<gene>
    <name evidence="1" type="ORF">CASFOL_003335</name>
</gene>
<comment type="caution">
    <text evidence="1">The sequence shown here is derived from an EMBL/GenBank/DDBJ whole genome shotgun (WGS) entry which is preliminary data.</text>
</comment>
<sequence length="72" mass="8012">MLKVLKPEGAFSSHCVLSNSVPRKDDILMAISHRHNSESVIVLGDVRAIGERTCPKLPNDTAARGFRTRLWI</sequence>